<dbReference type="EMBL" id="MU003777">
    <property type="protein sequence ID" value="KAF2723320.1"/>
    <property type="molecule type" value="Genomic_DNA"/>
</dbReference>
<accession>A0A9P4QBU5</accession>
<keyword evidence="2" id="KW-1185">Reference proteome</keyword>
<evidence type="ECO:0000313" key="1">
    <source>
        <dbReference type="EMBL" id="KAF2723320.1"/>
    </source>
</evidence>
<evidence type="ECO:0000313" key="2">
    <source>
        <dbReference type="Proteomes" id="UP000799441"/>
    </source>
</evidence>
<dbReference type="PANTHER" id="PTHR38115:SF1">
    <property type="entry name" value="LIPOCALIN-LIKE DOMAIN-CONTAINING PROTEIN"/>
    <property type="match status" value="1"/>
</dbReference>
<comment type="caution">
    <text evidence="1">The sequence shown here is derived from an EMBL/GenBank/DDBJ whole genome shotgun (WGS) entry which is preliminary data.</text>
</comment>
<protein>
    <submittedName>
        <fullName evidence="1">Uncharacterized protein</fullName>
    </submittedName>
</protein>
<reference evidence="1" key="1">
    <citation type="journal article" date="2020" name="Stud. Mycol.">
        <title>101 Dothideomycetes genomes: a test case for predicting lifestyles and emergence of pathogens.</title>
        <authorList>
            <person name="Haridas S."/>
            <person name="Albert R."/>
            <person name="Binder M."/>
            <person name="Bloem J."/>
            <person name="Labutti K."/>
            <person name="Salamov A."/>
            <person name="Andreopoulos B."/>
            <person name="Baker S."/>
            <person name="Barry K."/>
            <person name="Bills G."/>
            <person name="Bluhm B."/>
            <person name="Cannon C."/>
            <person name="Castanera R."/>
            <person name="Culley D."/>
            <person name="Daum C."/>
            <person name="Ezra D."/>
            <person name="Gonzalez J."/>
            <person name="Henrissat B."/>
            <person name="Kuo A."/>
            <person name="Liang C."/>
            <person name="Lipzen A."/>
            <person name="Lutzoni F."/>
            <person name="Magnuson J."/>
            <person name="Mondo S."/>
            <person name="Nolan M."/>
            <person name="Ohm R."/>
            <person name="Pangilinan J."/>
            <person name="Park H.-J."/>
            <person name="Ramirez L."/>
            <person name="Alfaro M."/>
            <person name="Sun H."/>
            <person name="Tritt A."/>
            <person name="Yoshinaga Y."/>
            <person name="Zwiers L.-H."/>
            <person name="Turgeon B."/>
            <person name="Goodwin S."/>
            <person name="Spatafora J."/>
            <person name="Crous P."/>
            <person name="Grigoriev I."/>
        </authorList>
    </citation>
    <scope>NUCLEOTIDE SEQUENCE</scope>
    <source>
        <strain evidence="1">CBS 116435</strain>
    </source>
</reference>
<name>A0A9P4QBU5_9PEZI</name>
<proteinExistence type="predicted"/>
<dbReference type="Proteomes" id="UP000799441">
    <property type="component" value="Unassembled WGS sequence"/>
</dbReference>
<dbReference type="OrthoDB" id="425354at2759"/>
<dbReference type="PANTHER" id="PTHR38115">
    <property type="entry name" value="LIPOCALIN-LIKE DOMAIN-CONTAINING PROTEIN"/>
    <property type="match status" value="1"/>
</dbReference>
<organism evidence="1 2">
    <name type="scientific">Polychaeton citri CBS 116435</name>
    <dbReference type="NCBI Taxonomy" id="1314669"/>
    <lineage>
        <taxon>Eukaryota</taxon>
        <taxon>Fungi</taxon>
        <taxon>Dikarya</taxon>
        <taxon>Ascomycota</taxon>
        <taxon>Pezizomycotina</taxon>
        <taxon>Dothideomycetes</taxon>
        <taxon>Dothideomycetidae</taxon>
        <taxon>Capnodiales</taxon>
        <taxon>Capnodiaceae</taxon>
        <taxon>Polychaeton</taxon>
    </lineage>
</organism>
<dbReference type="AlphaFoldDB" id="A0A9P4QBU5"/>
<sequence>MASTIPVPDSVDIGNMTGVYTLNKTLSSPTDAVLRMQKVGWLIRQAVAYSNVTVTIRQYTDAEDRLHLDTEQVSTGGIRSNEERTLDWTWRDKSDTVFGKVRGRVRLVKLVDVEGEVEFLKEGLEGEGEDRLVLENQTCSLTDDWTAQQIWGFGIVDGTRRRLQNAIVSKPSGEIHKVTIVYDWKCEI</sequence>
<gene>
    <name evidence="1" type="ORF">K431DRAFT_283126</name>
</gene>
<dbReference type="InterPro" id="IPR053037">
    <property type="entry name" value="Pericyclase_pydY-like"/>
</dbReference>